<gene>
    <name evidence="1" type="ORF">EB796_013901</name>
</gene>
<protein>
    <submittedName>
        <fullName evidence="1">Uncharacterized protein</fullName>
    </submittedName>
</protein>
<name>A0A7J7JQS8_BUGNE</name>
<reference evidence="1" key="1">
    <citation type="submission" date="2020-06" db="EMBL/GenBank/DDBJ databases">
        <title>Draft genome of Bugula neritina, a colonial animal packing powerful symbionts and potential medicines.</title>
        <authorList>
            <person name="Rayko M."/>
        </authorList>
    </citation>
    <scope>NUCLEOTIDE SEQUENCE [LARGE SCALE GENOMIC DNA]</scope>
    <source>
        <strain evidence="1">Kwan_BN1</strain>
    </source>
</reference>
<comment type="caution">
    <text evidence="1">The sequence shown here is derived from an EMBL/GenBank/DDBJ whole genome shotgun (WGS) entry which is preliminary data.</text>
</comment>
<dbReference type="AlphaFoldDB" id="A0A7J7JQS8"/>
<sequence>MYAGLIDNVLTKYQVYGSHVFEQGPHTVENQQLKSIVDNMKIALASDNLDLIGNLAVQIPTGKAQRTYVTEQLKSSSTLVGNLTFNQQLDFSLKQLQTQFNNVQLSLLLRTLFYQGWYLGAPSYHDSILAPLDQLIIRNVQNIDFGTCCLYFHVKLRYGDSNSELLKQVLLNTLPKSATVADLMALSVLLPPFTNLIHTSLDARDFQTIKSILTDTTISNSSAMFQDINLLALVCRAFSTINGGFTHLKRSLVSLMWEVLVHHMKHYQEPELSLALSLCLDQASASVARQELESYPYVVHKYLSSMETILPKVCKLSTTKSVTLFSQMMKSRHIDFGLTEWYLEYLKTANWKSCPTSTIASAVLTIGNYGSTDSQVYKPLLQQILSPQCLKKFESNTAALCLTLIGLSYVNVFPHSLYQLLFQQVATSSPKSLQIASVKNLVYLDSAVSLLSPSYAGPKLDKTVVENFSKQRQQPRPFYLEIAKEMMDCIHTLPAVTSRYLVEHRRLLPHSSAPEVVLSTMSESQKSVAILVQPHSEFLKVFHKKSNRHKQVSLEQSGEQRAHIAQLEALGFTVIIINYNEFQGAQNRSQYIMEKLSTSQVV</sequence>
<evidence type="ECO:0000313" key="2">
    <source>
        <dbReference type="Proteomes" id="UP000593567"/>
    </source>
</evidence>
<proteinExistence type="predicted"/>
<dbReference type="Proteomes" id="UP000593567">
    <property type="component" value="Unassembled WGS sequence"/>
</dbReference>
<evidence type="ECO:0000313" key="1">
    <source>
        <dbReference type="EMBL" id="KAF6027796.1"/>
    </source>
</evidence>
<dbReference type="EMBL" id="VXIV02002023">
    <property type="protein sequence ID" value="KAF6027796.1"/>
    <property type="molecule type" value="Genomic_DNA"/>
</dbReference>
<accession>A0A7J7JQS8</accession>
<keyword evidence="2" id="KW-1185">Reference proteome</keyword>
<organism evidence="1 2">
    <name type="scientific">Bugula neritina</name>
    <name type="common">Brown bryozoan</name>
    <name type="synonym">Sertularia neritina</name>
    <dbReference type="NCBI Taxonomy" id="10212"/>
    <lineage>
        <taxon>Eukaryota</taxon>
        <taxon>Metazoa</taxon>
        <taxon>Spiralia</taxon>
        <taxon>Lophotrochozoa</taxon>
        <taxon>Bryozoa</taxon>
        <taxon>Gymnolaemata</taxon>
        <taxon>Cheilostomatida</taxon>
        <taxon>Flustrina</taxon>
        <taxon>Buguloidea</taxon>
        <taxon>Bugulidae</taxon>
        <taxon>Bugula</taxon>
    </lineage>
</organism>